<dbReference type="AlphaFoldDB" id="A0AAW5V6D8"/>
<dbReference type="EMBL" id="JAMQQD010000012">
    <property type="protein sequence ID" value="MCW7517196.1"/>
    <property type="molecule type" value="Genomic_DNA"/>
</dbReference>
<evidence type="ECO:0008006" key="4">
    <source>
        <dbReference type="Google" id="ProtNLM"/>
    </source>
</evidence>
<evidence type="ECO:0000313" key="3">
    <source>
        <dbReference type="Proteomes" id="UP001209694"/>
    </source>
</evidence>
<keyword evidence="1" id="KW-0732">Signal</keyword>
<comment type="caution">
    <text evidence="2">The sequence shown here is derived from an EMBL/GenBank/DDBJ whole genome shotgun (WGS) entry which is preliminary data.</text>
</comment>
<dbReference type="Proteomes" id="UP001209694">
    <property type="component" value="Unassembled WGS sequence"/>
</dbReference>
<protein>
    <recommendedName>
        <fullName evidence="4">SH3 domain-containing protein</fullName>
    </recommendedName>
</protein>
<organism evidence="2 3">
    <name type="scientific">Leptospira levettii</name>
    <dbReference type="NCBI Taxonomy" id="2023178"/>
    <lineage>
        <taxon>Bacteria</taxon>
        <taxon>Pseudomonadati</taxon>
        <taxon>Spirochaetota</taxon>
        <taxon>Spirochaetia</taxon>
        <taxon>Leptospirales</taxon>
        <taxon>Leptospiraceae</taxon>
        <taxon>Leptospira</taxon>
    </lineage>
</organism>
<feature type="chain" id="PRO_5043689280" description="SH3 domain-containing protein" evidence="1">
    <location>
        <begin position="22"/>
        <end position="313"/>
    </location>
</feature>
<gene>
    <name evidence="2" type="ORF">ND810_18660</name>
</gene>
<dbReference type="RefSeq" id="WP_265356597.1">
    <property type="nucleotide sequence ID" value="NZ_JAMQPS010000014.1"/>
</dbReference>
<evidence type="ECO:0000313" key="2">
    <source>
        <dbReference type="EMBL" id="MCW7517196.1"/>
    </source>
</evidence>
<sequence length="313" mass="37298">MKIKIIKLTIFFFFFTSVSHSQNLELTDSGFNLPSLIYQNSRNNNINSDVDGIVSKIIKNKDDKYLVFIKTKTSYFYKNNLSVENYDLIYGNIEKVYIKENDKINYGTAIGLCEPECFVTSSFEKLSPFPIRLSQRKAIKFDNYYFFTPDWINKYNTNFLSFRSISSLQNFLNDYFNRWKDENDDPSDFTVFHTNSIDRIRFQINLSEYPKEILRTEGLFHTEHQIYSTPDLFFTESIITKYKIQGYSPVIFWQKNYDTYLKEEYKLNSPLFVYASVTTIDHINKRIYICARDFTQIDDEKVVNDRLNQYQNP</sequence>
<feature type="signal peptide" evidence="1">
    <location>
        <begin position="1"/>
        <end position="21"/>
    </location>
</feature>
<name>A0AAW5V6D8_9LEPT</name>
<evidence type="ECO:0000256" key="1">
    <source>
        <dbReference type="SAM" id="SignalP"/>
    </source>
</evidence>
<reference evidence="2" key="1">
    <citation type="submission" date="2022-06" db="EMBL/GenBank/DDBJ databases">
        <title>Leptospira isolates from biofilms formed at urban environments.</title>
        <authorList>
            <person name="Ribeiro P.S."/>
            <person name="Sousa T."/>
            <person name="Carvalho N."/>
            <person name="Aburjaile F."/>
            <person name="Neves F."/>
            <person name="Oliveira D."/>
            <person name="Blanco L."/>
            <person name="Lima J."/>
            <person name="Costa F."/>
            <person name="Brenig B."/>
            <person name="Soares S."/>
            <person name="Ramos R."/>
            <person name="Goes-Neto A."/>
            <person name="Matiuzzi M."/>
            <person name="Azevedo V."/>
            <person name="Ristow P."/>
        </authorList>
    </citation>
    <scope>NUCLEOTIDE SEQUENCE</scope>
    <source>
        <strain evidence="2">VSF7</strain>
    </source>
</reference>
<accession>A0AAW5V6D8</accession>
<proteinExistence type="predicted"/>